<protein>
    <submittedName>
        <fullName evidence="3">PepSY domain-containing protein</fullName>
    </submittedName>
    <submittedName>
        <fullName evidence="2">Peptidase</fullName>
    </submittedName>
</protein>
<feature type="transmembrane region" description="Helical" evidence="1">
    <location>
        <begin position="12"/>
        <end position="31"/>
    </location>
</feature>
<dbReference type="Pfam" id="PF03929">
    <property type="entry name" value="PepSY_TM"/>
    <property type="match status" value="1"/>
</dbReference>
<keyword evidence="1" id="KW-0812">Transmembrane</keyword>
<organism evidence="2 4">
    <name type="scientific">Prevotella fusca JCM 17724</name>
    <dbReference type="NCBI Taxonomy" id="1236517"/>
    <lineage>
        <taxon>Bacteria</taxon>
        <taxon>Pseudomonadati</taxon>
        <taxon>Bacteroidota</taxon>
        <taxon>Bacteroidia</taxon>
        <taxon>Bacteroidales</taxon>
        <taxon>Prevotellaceae</taxon>
        <taxon>Prevotella</taxon>
    </lineage>
</organism>
<reference evidence="3 5" key="2">
    <citation type="submission" date="2021-03" db="EMBL/GenBank/DDBJ databases">
        <title>Human Oral Microbial Genomes.</title>
        <authorList>
            <person name="Johnston C.D."/>
            <person name="Chen T."/>
            <person name="Dewhirst F.E."/>
        </authorList>
    </citation>
    <scope>NUCLEOTIDE SEQUENCE [LARGE SCALE GENOMIC DNA]</scope>
    <source>
        <strain evidence="3 5">W1435</strain>
    </source>
</reference>
<sequence>MKRKTWRKYHKWIGIVITFFLIMFCLSGIILNHRQCFSDINISRGLLPDQYTFKQWNNGLLRGTLRYKDTDGHDIVLIYGTSGIIRTDTTASHFTDYNQGLPTGADYRQIRGMVATPQGDLFAASIMGLYKTGKHAHWLSVPLPMTDDDELLTDITTHGDTLVVLSRSHLYYAIAPYKSFTRLDLQAPEGYENKVSLFRQIWLLHSGALFGTVGKFLMDGISIVLIVLCVTGIWFWLRPRSVRILRWHTKTGIYTFFLTLFIALTGWALRPPVMIALATNSTRPLPGTSLDNDNAWFDKLRMIRYDEQLHDWLLSTSEGFFSLRSFDSKPHKVSSPPPVSVMGQTVWQRDCYGRWLIGSFDGLYSWDRNSCTIIPYENYMTSSPRIPGTAPDGQTISGYSSDFTNKECVVSYFSGTPFANQPEELENKPISLWNLALEIHTGRVYAGALGSFLFIFMAGLLIVFVIVSGKKL</sequence>
<dbReference type="EMBL" id="CP012075">
    <property type="protein sequence ID" value="AKU69743.1"/>
    <property type="molecule type" value="Genomic_DNA"/>
</dbReference>
<feature type="transmembrane region" description="Helical" evidence="1">
    <location>
        <begin position="444"/>
        <end position="467"/>
    </location>
</feature>
<gene>
    <name evidence="2" type="ORF">ADJ77_07630</name>
    <name evidence="3" type="ORF">J5A51_03490</name>
</gene>
<feature type="transmembrane region" description="Helical" evidence="1">
    <location>
        <begin position="216"/>
        <end position="237"/>
    </location>
</feature>
<accession>A0A0K1NLI5</accession>
<evidence type="ECO:0000313" key="4">
    <source>
        <dbReference type="Proteomes" id="UP000060345"/>
    </source>
</evidence>
<dbReference type="OrthoDB" id="1111139at2"/>
<evidence type="ECO:0000313" key="3">
    <source>
        <dbReference type="EMBL" id="QUB85351.1"/>
    </source>
</evidence>
<dbReference type="EMBL" id="CP072369">
    <property type="protein sequence ID" value="QUB85351.1"/>
    <property type="molecule type" value="Genomic_DNA"/>
</dbReference>
<keyword evidence="5" id="KW-1185">Reference proteome</keyword>
<dbReference type="STRING" id="1236517.ADJ77_07630"/>
<dbReference type="Proteomes" id="UP000682005">
    <property type="component" value="Chromosome 2"/>
</dbReference>
<evidence type="ECO:0000313" key="2">
    <source>
        <dbReference type="EMBL" id="AKU69743.1"/>
    </source>
</evidence>
<feature type="transmembrane region" description="Helical" evidence="1">
    <location>
        <begin position="249"/>
        <end position="269"/>
    </location>
</feature>
<name>A0A0K1NLI5_9BACT</name>
<evidence type="ECO:0000313" key="5">
    <source>
        <dbReference type="Proteomes" id="UP000682005"/>
    </source>
</evidence>
<dbReference type="eggNOG" id="COG3182">
    <property type="taxonomic scope" value="Bacteria"/>
</dbReference>
<dbReference type="RefSeq" id="WP_025077371.1">
    <property type="nucleotide sequence ID" value="NZ_BAKO01000001.1"/>
</dbReference>
<evidence type="ECO:0000256" key="1">
    <source>
        <dbReference type="SAM" id="Phobius"/>
    </source>
</evidence>
<proteinExistence type="predicted"/>
<dbReference type="Proteomes" id="UP000060345">
    <property type="component" value="Chromosome 2"/>
</dbReference>
<dbReference type="InterPro" id="IPR005625">
    <property type="entry name" value="PepSY-ass_TM"/>
</dbReference>
<keyword evidence="1" id="KW-0472">Membrane</keyword>
<dbReference type="KEGG" id="pfus:ADJ77_07630"/>
<reference evidence="2 4" key="1">
    <citation type="submission" date="2015-07" db="EMBL/GenBank/DDBJ databases">
        <authorList>
            <person name="Noorani M."/>
        </authorList>
    </citation>
    <scope>NUCLEOTIDE SEQUENCE [LARGE SCALE GENOMIC DNA]</scope>
    <source>
        <strain evidence="2 4">W1435</strain>
    </source>
</reference>
<dbReference type="AlphaFoldDB" id="A0A0K1NLI5"/>
<keyword evidence="1" id="KW-1133">Transmembrane helix</keyword>